<evidence type="ECO:0000313" key="5">
    <source>
        <dbReference type="EMBL" id="BBX88505.1"/>
    </source>
</evidence>
<evidence type="ECO:0000313" key="7">
    <source>
        <dbReference type="Proteomes" id="UP000466683"/>
    </source>
</evidence>
<dbReference type="AlphaFoldDB" id="A0AAX2ZU39"/>
<dbReference type="PANTHER" id="PTHR37042">
    <property type="entry name" value="OUTER MEMBRANE PROTEIN RV1973"/>
    <property type="match status" value="1"/>
</dbReference>
<dbReference type="EMBL" id="AP022579">
    <property type="protein sequence ID" value="BBX88505.1"/>
    <property type="molecule type" value="Genomic_DNA"/>
</dbReference>
<dbReference type="Proteomes" id="UP001162885">
    <property type="component" value="Chromosome"/>
</dbReference>
<evidence type="ECO:0000256" key="1">
    <source>
        <dbReference type="ARBA" id="ARBA00004370"/>
    </source>
</evidence>
<evidence type="ECO:0000256" key="2">
    <source>
        <dbReference type="ARBA" id="ARBA00023136"/>
    </source>
</evidence>
<keyword evidence="2 4" id="KW-0472">Membrane</keyword>
<evidence type="ECO:0000256" key="4">
    <source>
        <dbReference type="SAM" id="Phobius"/>
    </source>
</evidence>
<feature type="transmembrane region" description="Helical" evidence="4">
    <location>
        <begin position="46"/>
        <end position="67"/>
    </location>
</feature>
<proteinExistence type="predicted"/>
<accession>A0AAX2ZU39</accession>
<dbReference type="EMBL" id="CP060016">
    <property type="protein sequence ID" value="UNB98925.1"/>
    <property type="molecule type" value="Genomic_DNA"/>
</dbReference>
<dbReference type="PANTHER" id="PTHR37042:SF4">
    <property type="entry name" value="OUTER MEMBRANE PROTEIN RV1973"/>
    <property type="match status" value="1"/>
</dbReference>
<evidence type="ECO:0000313" key="6">
    <source>
        <dbReference type="EMBL" id="UNB98925.1"/>
    </source>
</evidence>
<reference evidence="6 8" key="3">
    <citation type="journal article" date="2022" name="BMC Genomics">
        <title>Comparative genome analysis of mycobacteria focusing on tRNA and non-coding RNA.</title>
        <authorList>
            <person name="Behra P.R.K."/>
            <person name="Pettersson B.M.F."/>
            <person name="Ramesh M."/>
            <person name="Das S."/>
            <person name="Dasgupta S."/>
            <person name="Kirsebom L.A."/>
        </authorList>
    </citation>
    <scope>NUCLEOTIDE SEQUENCE [LARGE SCALE GENOMIC DNA]</scope>
    <source>
        <strain evidence="6 8">DSM 44677</strain>
    </source>
</reference>
<name>A0AAX2ZU39_9MYCO</name>
<feature type="region of interest" description="Disordered" evidence="3">
    <location>
        <begin position="1"/>
        <end position="41"/>
    </location>
</feature>
<keyword evidence="7" id="KW-1185">Reference proteome</keyword>
<reference evidence="5 7" key="1">
    <citation type="journal article" date="2019" name="Emerg. Microbes Infect.">
        <title>Comprehensive subspecies identification of 175 nontuberculous mycobacteria species based on 7547 genomic profiles.</title>
        <authorList>
            <person name="Matsumoto Y."/>
            <person name="Kinjo T."/>
            <person name="Motooka D."/>
            <person name="Nabeya D."/>
            <person name="Jung N."/>
            <person name="Uechi K."/>
            <person name="Horii T."/>
            <person name="Iida T."/>
            <person name="Fujita J."/>
            <person name="Nakamura S."/>
        </authorList>
    </citation>
    <scope>NUCLEOTIDE SEQUENCE [LARGE SCALE GENOMIC DNA]</scope>
    <source>
        <strain evidence="5 7">JCM 15653</strain>
    </source>
</reference>
<gene>
    <name evidence="6" type="ORF">H5U98_26090</name>
    <name evidence="5" type="ORF">MBOE_01540</name>
</gene>
<dbReference type="RefSeq" id="WP_097925915.1">
    <property type="nucleotide sequence ID" value="NZ_AP022579.1"/>
</dbReference>
<evidence type="ECO:0000256" key="3">
    <source>
        <dbReference type="SAM" id="MobiDB-lite"/>
    </source>
</evidence>
<reference evidence="5" key="2">
    <citation type="submission" date="2020-02" db="EMBL/GenBank/DDBJ databases">
        <authorList>
            <person name="Matsumoto Y."/>
            <person name="Kinjo T."/>
            <person name="Motooka D."/>
            <person name="Nabeya D."/>
            <person name="Jung N."/>
            <person name="Uechi K."/>
            <person name="Horii T."/>
            <person name="Iida T."/>
            <person name="Fujita J."/>
            <person name="Nakamura S."/>
        </authorList>
    </citation>
    <scope>NUCLEOTIDE SEQUENCE</scope>
    <source>
        <strain evidence="5">JCM 15653</strain>
    </source>
</reference>
<protein>
    <submittedName>
        <fullName evidence="6">Mce associated protein mas1a</fullName>
    </submittedName>
</protein>
<dbReference type="GO" id="GO:0016020">
    <property type="term" value="C:membrane"/>
    <property type="evidence" value="ECO:0007669"/>
    <property type="project" value="UniProtKB-SubCell"/>
</dbReference>
<evidence type="ECO:0000313" key="8">
    <source>
        <dbReference type="Proteomes" id="UP001162885"/>
    </source>
</evidence>
<keyword evidence="4" id="KW-0812">Transmembrane</keyword>
<comment type="subcellular location">
    <subcellularLocation>
        <location evidence="1">Membrane</location>
    </subcellularLocation>
</comment>
<dbReference type="Proteomes" id="UP000466683">
    <property type="component" value="Chromosome"/>
</dbReference>
<keyword evidence="4" id="KW-1133">Transmembrane helix</keyword>
<feature type="compositionally biased region" description="Acidic residues" evidence="3">
    <location>
        <begin position="21"/>
        <end position="35"/>
    </location>
</feature>
<organism evidence="6 8">
    <name type="scientific">Mycolicibacterium boenickei</name>
    <dbReference type="NCBI Taxonomy" id="146017"/>
    <lineage>
        <taxon>Bacteria</taxon>
        <taxon>Bacillati</taxon>
        <taxon>Actinomycetota</taxon>
        <taxon>Actinomycetes</taxon>
        <taxon>Mycobacteriales</taxon>
        <taxon>Mycobacteriaceae</taxon>
        <taxon>Mycolicibacterium</taxon>
    </lineage>
</organism>
<sequence>MSNSDDESADDRGESVLTLEDPSDDTTDTADEPEPESSPRHLKRRILAALLALVAVAATAALVTLSIGEYQHRRDDALRTQAVEMSRDYLVSMAAFDYQKMDANREHIVANSTPGFAAKYDEMVKALRDIVVTSKGVATATADHVVVDALDGDSATVIAFVDQHVTNVTAPQGSNQKYRMVVKLARSGDRWIVDDVQTV</sequence>